<sequence length="138" mass="15691">MSLQFLRPLALPRPTTIRYFLGVARLSTNPISSRPINEATSTSSSTPSQTTSAAVPNQPYWVSRTPSKNLPVYLLAKAGGNLKQTKIRKIEGDIMKLKEQLEEAFSNKQIRVNQLTKQIIIKGWHKQDVEKFLEERHF</sequence>
<keyword evidence="7" id="KW-0175">Coiled coil</keyword>
<evidence type="ECO:0000256" key="7">
    <source>
        <dbReference type="SAM" id="Coils"/>
    </source>
</evidence>
<dbReference type="EMBL" id="CP063406">
    <property type="protein sequence ID" value="QSZ31428.1"/>
    <property type="molecule type" value="Genomic_DNA"/>
</dbReference>
<evidence type="ECO:0000256" key="8">
    <source>
        <dbReference type="SAM" id="MobiDB-lite"/>
    </source>
</evidence>
<evidence type="ECO:0000256" key="2">
    <source>
        <dbReference type="ARBA" id="ARBA00005677"/>
    </source>
</evidence>
<accession>A0A8A3P8Y5</accession>
<feature type="coiled-coil region" evidence="7">
    <location>
        <begin position="87"/>
        <end position="118"/>
    </location>
</feature>
<evidence type="ECO:0000313" key="9">
    <source>
        <dbReference type="EMBL" id="QSZ31428.1"/>
    </source>
</evidence>
<dbReference type="InterPro" id="IPR007740">
    <property type="entry name" value="Ribosomal_mL49"/>
</dbReference>
<dbReference type="PANTHER" id="PTHR13477:SF0">
    <property type="entry name" value="LARGE RIBOSOMAL SUBUNIT PROTEIN ML49"/>
    <property type="match status" value="1"/>
</dbReference>
<keyword evidence="4" id="KW-0496">Mitochondrion</keyword>
<dbReference type="GO" id="GO:0005762">
    <property type="term" value="C:mitochondrial large ribosomal subunit"/>
    <property type="evidence" value="ECO:0007669"/>
    <property type="project" value="TreeGrafter"/>
</dbReference>
<evidence type="ECO:0000256" key="3">
    <source>
        <dbReference type="ARBA" id="ARBA00022980"/>
    </source>
</evidence>
<feature type="region of interest" description="Disordered" evidence="8">
    <location>
        <begin position="32"/>
        <end position="60"/>
    </location>
</feature>
<keyword evidence="10" id="KW-1185">Reference proteome</keyword>
<evidence type="ECO:0000256" key="6">
    <source>
        <dbReference type="ARBA" id="ARBA00035191"/>
    </source>
</evidence>
<comment type="similarity">
    <text evidence="2">Belongs to the mitochondrion-specific ribosomal protein mL49 family.</text>
</comment>
<dbReference type="Proteomes" id="UP000672032">
    <property type="component" value="Chromosome 2"/>
</dbReference>
<reference evidence="9" key="1">
    <citation type="submission" date="2020-10" db="EMBL/GenBank/DDBJ databases">
        <title>Genome Sequence of Monilinia vaccinii-corymbosi Sheds Light on Mummy Berry Disease Infection of Blueberry and Mating Type.</title>
        <authorList>
            <person name="Yow A.G."/>
            <person name="Zhang Y."/>
            <person name="Bansal K."/>
            <person name="Eacker S.M."/>
            <person name="Sullivan S."/>
            <person name="Liachko I."/>
            <person name="Cubeta M.A."/>
            <person name="Rollins J.A."/>
            <person name="Ashrafi H."/>
        </authorList>
    </citation>
    <scope>NUCLEOTIDE SEQUENCE</scope>
    <source>
        <strain evidence="9">RL-1</strain>
    </source>
</reference>
<keyword evidence="5" id="KW-0687">Ribonucleoprotein</keyword>
<organism evidence="9 10">
    <name type="scientific">Monilinia vaccinii-corymbosi</name>
    <dbReference type="NCBI Taxonomy" id="61207"/>
    <lineage>
        <taxon>Eukaryota</taxon>
        <taxon>Fungi</taxon>
        <taxon>Dikarya</taxon>
        <taxon>Ascomycota</taxon>
        <taxon>Pezizomycotina</taxon>
        <taxon>Leotiomycetes</taxon>
        <taxon>Helotiales</taxon>
        <taxon>Sclerotiniaceae</taxon>
        <taxon>Monilinia</taxon>
    </lineage>
</organism>
<gene>
    <name evidence="9" type="ORF">DSL72_000993</name>
</gene>
<protein>
    <recommendedName>
        <fullName evidence="6">Large ribosomal subunit protein mL49</fullName>
    </recommendedName>
</protein>
<dbReference type="OrthoDB" id="19439at2759"/>
<proteinExistence type="inferred from homology"/>
<evidence type="ECO:0000313" key="10">
    <source>
        <dbReference type="Proteomes" id="UP000672032"/>
    </source>
</evidence>
<dbReference type="Gene3D" id="3.30.780.10">
    <property type="entry name" value="SUI1-like domain"/>
    <property type="match status" value="1"/>
</dbReference>
<dbReference type="GO" id="GO:0003735">
    <property type="term" value="F:structural constituent of ribosome"/>
    <property type="evidence" value="ECO:0007669"/>
    <property type="project" value="InterPro"/>
</dbReference>
<keyword evidence="3" id="KW-0689">Ribosomal protein</keyword>
<dbReference type="Pfam" id="PF05046">
    <property type="entry name" value="Img2"/>
    <property type="match status" value="1"/>
</dbReference>
<dbReference type="AlphaFoldDB" id="A0A8A3P8Y5"/>
<comment type="subcellular location">
    <subcellularLocation>
        <location evidence="1">Mitochondrion</location>
    </subcellularLocation>
</comment>
<name>A0A8A3P8Y5_9HELO</name>
<evidence type="ECO:0000256" key="1">
    <source>
        <dbReference type="ARBA" id="ARBA00004173"/>
    </source>
</evidence>
<evidence type="ECO:0000256" key="4">
    <source>
        <dbReference type="ARBA" id="ARBA00023128"/>
    </source>
</evidence>
<feature type="compositionally biased region" description="Low complexity" evidence="8">
    <location>
        <begin position="40"/>
        <end position="52"/>
    </location>
</feature>
<evidence type="ECO:0000256" key="5">
    <source>
        <dbReference type="ARBA" id="ARBA00023274"/>
    </source>
</evidence>
<dbReference type="GO" id="GO:0006412">
    <property type="term" value="P:translation"/>
    <property type="evidence" value="ECO:0007669"/>
    <property type="project" value="InterPro"/>
</dbReference>
<dbReference type="PANTHER" id="PTHR13477">
    <property type="entry name" value="MITOCHONDRIAL 39S RIBOSOMAL PROTEIN L49"/>
    <property type="match status" value="1"/>
</dbReference>